<evidence type="ECO:0000313" key="3">
    <source>
        <dbReference type="Proteomes" id="UP001374579"/>
    </source>
</evidence>
<comment type="caution">
    <text evidence="2">The sequence shown here is derived from an EMBL/GenBank/DDBJ whole genome shotgun (WGS) entry which is preliminary data.</text>
</comment>
<dbReference type="AlphaFoldDB" id="A0AAN9B4E3"/>
<sequence>MGASNPTTGVCRAIEKSARVTSCLAMARLSTMPTPLTSYPPLILDLREHQEQVTLAEGQGTGRRRDFVRSVKTDDITSKRFCFHPPVSTLKISSDLEDSEPKAAIPLPSASSESLGPGPDHAFAKRDTTTCEGIVIGTQTTSSWQSCK</sequence>
<accession>A0AAN9B4E3</accession>
<evidence type="ECO:0000256" key="1">
    <source>
        <dbReference type="SAM" id="MobiDB-lite"/>
    </source>
</evidence>
<name>A0AAN9B4E3_9CAEN</name>
<keyword evidence="3" id="KW-1185">Reference proteome</keyword>
<evidence type="ECO:0000313" key="2">
    <source>
        <dbReference type="EMBL" id="KAK7098722.1"/>
    </source>
</evidence>
<feature type="region of interest" description="Disordered" evidence="1">
    <location>
        <begin position="94"/>
        <end position="126"/>
    </location>
</feature>
<dbReference type="EMBL" id="JBAMIC010000012">
    <property type="protein sequence ID" value="KAK7098722.1"/>
    <property type="molecule type" value="Genomic_DNA"/>
</dbReference>
<proteinExistence type="predicted"/>
<organism evidence="2 3">
    <name type="scientific">Littorina saxatilis</name>
    <dbReference type="NCBI Taxonomy" id="31220"/>
    <lineage>
        <taxon>Eukaryota</taxon>
        <taxon>Metazoa</taxon>
        <taxon>Spiralia</taxon>
        <taxon>Lophotrochozoa</taxon>
        <taxon>Mollusca</taxon>
        <taxon>Gastropoda</taxon>
        <taxon>Caenogastropoda</taxon>
        <taxon>Littorinimorpha</taxon>
        <taxon>Littorinoidea</taxon>
        <taxon>Littorinidae</taxon>
        <taxon>Littorina</taxon>
    </lineage>
</organism>
<dbReference type="Proteomes" id="UP001374579">
    <property type="component" value="Unassembled WGS sequence"/>
</dbReference>
<gene>
    <name evidence="2" type="ORF">V1264_002961</name>
</gene>
<reference evidence="2 3" key="1">
    <citation type="submission" date="2024-02" db="EMBL/GenBank/DDBJ databases">
        <title>Chromosome-scale genome assembly of the rough periwinkle Littorina saxatilis.</title>
        <authorList>
            <person name="De Jode A."/>
            <person name="Faria R."/>
            <person name="Formenti G."/>
            <person name="Sims Y."/>
            <person name="Smith T.P."/>
            <person name="Tracey A."/>
            <person name="Wood J.M.D."/>
            <person name="Zagrodzka Z.B."/>
            <person name="Johannesson K."/>
            <person name="Butlin R.K."/>
            <person name="Leder E.H."/>
        </authorList>
    </citation>
    <scope>NUCLEOTIDE SEQUENCE [LARGE SCALE GENOMIC DNA]</scope>
    <source>
        <strain evidence="2">Snail1</strain>
        <tissue evidence="2">Muscle</tissue>
    </source>
</reference>
<protein>
    <submittedName>
        <fullName evidence="2">Uncharacterized protein</fullName>
    </submittedName>
</protein>